<dbReference type="STRING" id="30732.ENSOMEP00000021847"/>
<dbReference type="InterPro" id="IPR002347">
    <property type="entry name" value="SDR_fam"/>
</dbReference>
<keyword evidence="16" id="KW-1185">Reference proteome</keyword>
<evidence type="ECO:0000256" key="2">
    <source>
        <dbReference type="ARBA" id="ARBA00006484"/>
    </source>
</evidence>
<accession>A0A3B3CVI6</accession>
<dbReference type="Ensembl" id="ENSOMET00000016280.1">
    <property type="protein sequence ID" value="ENSOMEP00000021847.1"/>
    <property type="gene ID" value="ENSOMEG00000001055.1"/>
</dbReference>
<dbReference type="PaxDb" id="30732-ENSOMEP00000021847"/>
<dbReference type="Gene3D" id="3.40.50.720">
    <property type="entry name" value="NAD(P)-binding Rossmann-like Domain"/>
    <property type="match status" value="1"/>
</dbReference>
<dbReference type="SUPFAM" id="SSF51735">
    <property type="entry name" value="NAD(P)-binding Rossmann-fold domains"/>
    <property type="match status" value="1"/>
</dbReference>
<reference evidence="15" key="1">
    <citation type="submission" date="2025-08" db="UniProtKB">
        <authorList>
            <consortium name="Ensembl"/>
        </authorList>
    </citation>
    <scope>IDENTIFICATION</scope>
</reference>
<organism evidence="15 16">
    <name type="scientific">Oryzias melastigma</name>
    <name type="common">Marine medaka</name>
    <dbReference type="NCBI Taxonomy" id="30732"/>
    <lineage>
        <taxon>Eukaryota</taxon>
        <taxon>Metazoa</taxon>
        <taxon>Chordata</taxon>
        <taxon>Craniata</taxon>
        <taxon>Vertebrata</taxon>
        <taxon>Euteleostomi</taxon>
        <taxon>Actinopterygii</taxon>
        <taxon>Neopterygii</taxon>
        <taxon>Teleostei</taxon>
        <taxon>Neoteleostei</taxon>
        <taxon>Acanthomorphata</taxon>
        <taxon>Ovalentaria</taxon>
        <taxon>Atherinomorphae</taxon>
        <taxon>Beloniformes</taxon>
        <taxon>Adrianichthyidae</taxon>
        <taxon>Oryziinae</taxon>
        <taxon>Oryzias</taxon>
    </lineage>
</organism>
<evidence type="ECO:0000256" key="7">
    <source>
        <dbReference type="ARBA" id="ARBA00038959"/>
    </source>
</evidence>
<dbReference type="GO" id="GO:0019290">
    <property type="term" value="P:siderophore biosynthetic process"/>
    <property type="evidence" value="ECO:0007669"/>
    <property type="project" value="TreeGrafter"/>
</dbReference>
<evidence type="ECO:0000256" key="13">
    <source>
        <dbReference type="ARBA" id="ARBA00043199"/>
    </source>
</evidence>
<keyword evidence="3" id="KW-0560">Oxidoreductase</keyword>
<comment type="pathway">
    <text evidence="1">Siderophore biosynthesis.</text>
</comment>
<evidence type="ECO:0000313" key="16">
    <source>
        <dbReference type="Proteomes" id="UP000261560"/>
    </source>
</evidence>
<evidence type="ECO:0000256" key="6">
    <source>
        <dbReference type="ARBA" id="ARBA00038956"/>
    </source>
</evidence>
<evidence type="ECO:0000313" key="15">
    <source>
        <dbReference type="Ensembl" id="ENSOMEP00000021847.1"/>
    </source>
</evidence>
<comment type="catalytic activity">
    <reaction evidence="14">
        <text>(R)-3-hydroxybutanoate + NAD(+) = acetoacetate + NADH + H(+)</text>
        <dbReference type="Rhea" id="RHEA:20521"/>
        <dbReference type="ChEBI" id="CHEBI:10983"/>
        <dbReference type="ChEBI" id="CHEBI:13705"/>
        <dbReference type="ChEBI" id="CHEBI:15378"/>
        <dbReference type="ChEBI" id="CHEBI:57540"/>
        <dbReference type="ChEBI" id="CHEBI:57945"/>
        <dbReference type="EC" id="1.1.1.30"/>
    </reaction>
</comment>
<comment type="pathway">
    <text evidence="5">Amino-acid metabolism.</text>
</comment>
<evidence type="ECO:0000256" key="14">
    <source>
        <dbReference type="ARBA" id="ARBA00049550"/>
    </source>
</evidence>
<keyword evidence="4" id="KW-0520">NAD</keyword>
<dbReference type="Proteomes" id="UP000261560">
    <property type="component" value="Unplaced"/>
</dbReference>
<protein>
    <recommendedName>
        <fullName evidence="8">Dehydrogenase/reductase SDR family member 6</fullName>
        <ecNumber evidence="6">1.1.1.104</ecNumber>
        <ecNumber evidence="7">1.1.1.30</ecNumber>
    </recommendedName>
    <alternativeName>
        <fullName evidence="12">(R)-beta-hydroxybutyrate dehydrogenase</fullName>
    </alternativeName>
    <alternativeName>
        <fullName evidence="10">3-hydroxybutyrate dehydrogenase type 2</fullName>
    </alternativeName>
    <alternativeName>
        <fullName evidence="13">4-oxo-L-proline reductase</fullName>
    </alternativeName>
    <alternativeName>
        <fullName evidence="11">Oxidoreductase UCPA</fullName>
    </alternativeName>
    <alternativeName>
        <fullName evidence="9">Short chain dehydrogenase/reductase family 15C member 1</fullName>
    </alternativeName>
</protein>
<dbReference type="AlphaFoldDB" id="A0A3B3CVI6"/>
<dbReference type="Pfam" id="PF00106">
    <property type="entry name" value="adh_short"/>
    <property type="match status" value="1"/>
</dbReference>
<dbReference type="PANTHER" id="PTHR43477">
    <property type="entry name" value="DIHYDROANTICAPSIN 7-DEHYDROGENASE"/>
    <property type="match status" value="1"/>
</dbReference>
<dbReference type="InterPro" id="IPR036291">
    <property type="entry name" value="NAD(P)-bd_dom_sf"/>
</dbReference>
<dbReference type="GO" id="GO:0003858">
    <property type="term" value="F:3-hydroxybutyrate dehydrogenase activity"/>
    <property type="evidence" value="ECO:0007669"/>
    <property type="project" value="UniProtKB-EC"/>
</dbReference>
<dbReference type="EC" id="1.1.1.104" evidence="6"/>
<comment type="similarity">
    <text evidence="2">Belongs to the short-chain dehydrogenases/reductases (SDR) family.</text>
</comment>
<evidence type="ECO:0000256" key="1">
    <source>
        <dbReference type="ARBA" id="ARBA00004924"/>
    </source>
</evidence>
<evidence type="ECO:0000256" key="10">
    <source>
        <dbReference type="ARBA" id="ARBA00042309"/>
    </source>
</evidence>
<evidence type="ECO:0000256" key="3">
    <source>
        <dbReference type="ARBA" id="ARBA00023002"/>
    </source>
</evidence>
<dbReference type="GO" id="GO:0005737">
    <property type="term" value="C:cytoplasm"/>
    <property type="evidence" value="ECO:0007669"/>
    <property type="project" value="TreeGrafter"/>
</dbReference>
<evidence type="ECO:0000256" key="12">
    <source>
        <dbReference type="ARBA" id="ARBA00043083"/>
    </source>
</evidence>
<dbReference type="OMA" id="YILIVKC"/>
<evidence type="ECO:0000256" key="11">
    <source>
        <dbReference type="ARBA" id="ARBA00042565"/>
    </source>
</evidence>
<evidence type="ECO:0000256" key="8">
    <source>
        <dbReference type="ARBA" id="ARBA00039194"/>
    </source>
</evidence>
<dbReference type="GeneTree" id="ENSGT00940000180192"/>
<name>A0A3B3CVI6_ORYME</name>
<dbReference type="InterPro" id="IPR051122">
    <property type="entry name" value="SDR_DHRS6-like"/>
</dbReference>
<dbReference type="GO" id="GO:0016617">
    <property type="term" value="F:4-oxoproline reductase activity"/>
    <property type="evidence" value="ECO:0007669"/>
    <property type="project" value="UniProtKB-EC"/>
</dbReference>
<sequence>MGRLDGKVIVLSAAAQGIGRAAAIAFAKEGAQVTATDINGEKLKELKTWKMPTALFFFYILIVKC</sequence>
<evidence type="ECO:0000256" key="9">
    <source>
        <dbReference type="ARBA" id="ARBA00041727"/>
    </source>
</evidence>
<proteinExistence type="inferred from homology"/>
<reference evidence="15" key="2">
    <citation type="submission" date="2025-09" db="UniProtKB">
        <authorList>
            <consortium name="Ensembl"/>
        </authorList>
    </citation>
    <scope>IDENTIFICATION</scope>
</reference>
<dbReference type="PANTHER" id="PTHR43477:SF4">
    <property type="entry name" value="DEHYDROGENASE_REDUCTASE SDR FAMILY MEMBER 6"/>
    <property type="match status" value="1"/>
</dbReference>
<evidence type="ECO:0000256" key="5">
    <source>
        <dbReference type="ARBA" id="ARBA00034698"/>
    </source>
</evidence>
<dbReference type="EC" id="1.1.1.30" evidence="7"/>
<evidence type="ECO:0000256" key="4">
    <source>
        <dbReference type="ARBA" id="ARBA00023027"/>
    </source>
</evidence>